<reference evidence="10" key="1">
    <citation type="submission" date="2021-05" db="EMBL/GenBank/DDBJ databases">
        <authorList>
            <person name="Alioto T."/>
            <person name="Alioto T."/>
            <person name="Gomez Garrido J."/>
        </authorList>
    </citation>
    <scope>NUCLEOTIDE SEQUENCE</scope>
</reference>
<evidence type="ECO:0000313" key="10">
    <source>
        <dbReference type="EMBL" id="CAG6739950.1"/>
    </source>
</evidence>
<keyword evidence="3" id="KW-0479">Metal-binding</keyword>
<evidence type="ECO:0000256" key="1">
    <source>
        <dbReference type="ARBA" id="ARBA00004123"/>
    </source>
</evidence>
<evidence type="ECO:0000256" key="5">
    <source>
        <dbReference type="ARBA" id="ARBA00022771"/>
    </source>
</evidence>
<evidence type="ECO:0000256" key="2">
    <source>
        <dbReference type="ARBA" id="ARBA00007746"/>
    </source>
</evidence>
<feature type="chain" id="PRO_5034245861" evidence="9">
    <location>
        <begin position="19"/>
        <end position="105"/>
    </location>
</feature>
<keyword evidence="7" id="KW-0238">DNA-binding</keyword>
<evidence type="ECO:0000256" key="4">
    <source>
        <dbReference type="ARBA" id="ARBA00022737"/>
    </source>
</evidence>
<dbReference type="GO" id="GO:0008270">
    <property type="term" value="F:zinc ion binding"/>
    <property type="evidence" value="ECO:0007669"/>
    <property type="project" value="UniProtKB-KW"/>
</dbReference>
<feature type="signal peptide" evidence="9">
    <location>
        <begin position="1"/>
        <end position="18"/>
    </location>
</feature>
<dbReference type="InterPro" id="IPR036236">
    <property type="entry name" value="Znf_C2H2_sf"/>
</dbReference>
<dbReference type="Gene3D" id="3.30.160.60">
    <property type="entry name" value="Classic Zinc Finger"/>
    <property type="match status" value="1"/>
</dbReference>
<evidence type="ECO:0000256" key="8">
    <source>
        <dbReference type="ARBA" id="ARBA00023242"/>
    </source>
</evidence>
<evidence type="ECO:0000256" key="6">
    <source>
        <dbReference type="ARBA" id="ARBA00022833"/>
    </source>
</evidence>
<name>A0A8D9E651_9HEMI</name>
<accession>A0A8D9E651</accession>
<keyword evidence="4" id="KW-0677">Repeat</keyword>
<dbReference type="SUPFAM" id="SSF57667">
    <property type="entry name" value="beta-beta-alpha zinc fingers"/>
    <property type="match status" value="1"/>
</dbReference>
<comment type="similarity">
    <text evidence="2">Belongs to the hunchback C2H2-type zinc-finger protein family.</text>
</comment>
<sequence length="105" mass="12296">MFHFLLHFLLTGQLCIHCQNFQSPNINDIVDHCRTCTFMPRPHAFKCKFVCHACTSFHTYNITALKNHARVHLEEKPFGCTMCDYRCVQKVQLKLHMNRCPASLN</sequence>
<proteinExistence type="inferred from homology"/>
<dbReference type="AlphaFoldDB" id="A0A8D9E651"/>
<evidence type="ECO:0000256" key="3">
    <source>
        <dbReference type="ARBA" id="ARBA00022723"/>
    </source>
</evidence>
<organism evidence="10">
    <name type="scientific">Cacopsylla melanoneura</name>
    <dbReference type="NCBI Taxonomy" id="428564"/>
    <lineage>
        <taxon>Eukaryota</taxon>
        <taxon>Metazoa</taxon>
        <taxon>Ecdysozoa</taxon>
        <taxon>Arthropoda</taxon>
        <taxon>Hexapoda</taxon>
        <taxon>Insecta</taxon>
        <taxon>Pterygota</taxon>
        <taxon>Neoptera</taxon>
        <taxon>Paraneoptera</taxon>
        <taxon>Hemiptera</taxon>
        <taxon>Sternorrhyncha</taxon>
        <taxon>Psylloidea</taxon>
        <taxon>Psyllidae</taxon>
        <taxon>Psyllinae</taxon>
        <taxon>Cacopsylla</taxon>
    </lineage>
</organism>
<dbReference type="EMBL" id="HBUF01416313">
    <property type="protein sequence ID" value="CAG6739950.1"/>
    <property type="molecule type" value="Transcribed_RNA"/>
</dbReference>
<evidence type="ECO:0000256" key="7">
    <source>
        <dbReference type="ARBA" id="ARBA00023125"/>
    </source>
</evidence>
<evidence type="ECO:0000256" key="9">
    <source>
        <dbReference type="SAM" id="SignalP"/>
    </source>
</evidence>
<protein>
    <submittedName>
        <fullName evidence="10">Uncharacterized protein</fullName>
    </submittedName>
</protein>
<keyword evidence="6" id="KW-0862">Zinc</keyword>
<dbReference type="GO" id="GO:0003677">
    <property type="term" value="F:DNA binding"/>
    <property type="evidence" value="ECO:0007669"/>
    <property type="project" value="UniProtKB-KW"/>
</dbReference>
<dbReference type="GO" id="GO:0005634">
    <property type="term" value="C:nucleus"/>
    <property type="evidence" value="ECO:0007669"/>
    <property type="project" value="UniProtKB-SubCell"/>
</dbReference>
<keyword evidence="5" id="KW-0863">Zinc-finger</keyword>
<keyword evidence="8" id="KW-0539">Nucleus</keyword>
<comment type="subcellular location">
    <subcellularLocation>
        <location evidence="1">Nucleus</location>
    </subcellularLocation>
</comment>
<keyword evidence="9" id="KW-0732">Signal</keyword>
<dbReference type="FunFam" id="3.30.160.60:FF:000614">
    <property type="entry name" value="Zinc finger protein 142"/>
    <property type="match status" value="1"/>
</dbReference>